<keyword evidence="3 5" id="KW-1133">Transmembrane helix</keyword>
<keyword evidence="4 5" id="KW-0472">Membrane</keyword>
<proteinExistence type="predicted"/>
<accession>A0A100IN17</accession>
<evidence type="ECO:0000256" key="4">
    <source>
        <dbReference type="ARBA" id="ARBA00023136"/>
    </source>
</evidence>
<dbReference type="AlphaFoldDB" id="A0A100IN17"/>
<dbReference type="SUPFAM" id="SSF103473">
    <property type="entry name" value="MFS general substrate transporter"/>
    <property type="match status" value="1"/>
</dbReference>
<feature type="transmembrane region" description="Helical" evidence="5">
    <location>
        <begin position="290"/>
        <end position="308"/>
    </location>
</feature>
<dbReference type="InterPro" id="IPR036259">
    <property type="entry name" value="MFS_trans_sf"/>
</dbReference>
<organism evidence="7 8">
    <name type="scientific">Aspergillus niger</name>
    <dbReference type="NCBI Taxonomy" id="5061"/>
    <lineage>
        <taxon>Eukaryota</taxon>
        <taxon>Fungi</taxon>
        <taxon>Dikarya</taxon>
        <taxon>Ascomycota</taxon>
        <taxon>Pezizomycotina</taxon>
        <taxon>Eurotiomycetes</taxon>
        <taxon>Eurotiomycetidae</taxon>
        <taxon>Eurotiales</taxon>
        <taxon>Aspergillaceae</taxon>
        <taxon>Aspergillus</taxon>
        <taxon>Aspergillus subgen. Circumdati</taxon>
    </lineage>
</organism>
<dbReference type="PANTHER" id="PTHR23501:SF43">
    <property type="entry name" value="MULTIDRUG TRANSPORTER, PUTATIVE (AFU_ORTHOLOGUE AFUA_6G03040)-RELATED"/>
    <property type="match status" value="1"/>
</dbReference>
<dbReference type="GO" id="GO:0005886">
    <property type="term" value="C:plasma membrane"/>
    <property type="evidence" value="ECO:0007669"/>
    <property type="project" value="TreeGrafter"/>
</dbReference>
<dbReference type="PROSITE" id="PS50850">
    <property type="entry name" value="MFS"/>
    <property type="match status" value="1"/>
</dbReference>
<dbReference type="VEuPathDB" id="FungiDB:ATCC64974_30960"/>
<dbReference type="SUPFAM" id="SSF53474">
    <property type="entry name" value="alpha/beta-Hydrolases"/>
    <property type="match status" value="1"/>
</dbReference>
<feature type="transmembrane region" description="Helical" evidence="5">
    <location>
        <begin position="567"/>
        <end position="586"/>
    </location>
</feature>
<dbReference type="VEuPathDB" id="FungiDB:An03g05120"/>
<sequence>MRILCLHGAGTNSRIFEIQTAAIRYELGDNHIYDFVEGTVPSKMQPGIDVVAWKDEPVYAYFDEHNPQTGFAAYHYLEEYLLEEGPYDGVIAFSQAGTMILTYLIHLAKQDPRAEMPFKFAIILSITHPPLDYEALQKGRVMTVDLEATKGIVPIPTAHIWGSLDEPASRVATSNSVCKAESIEWGSLHSELRTMGSFELHGSRTELIDLPAVTPEPLLSRPEATHKNNLNHSVVEPQSQISRPGYLHGLRLWIVGASVGLGLFLATAEITVISTSLVTISEHLEGGDQSSWVITSYLLTYTGFLAPWSKCALAFGLKPTLLSSLLLFIAFSGGCGAAQTIDQLIICRTFQGIGGSGLFALGLYTLLRIVPPNRFEVANAVGSCVLTFALILGSLIGGGISSSSSWRWVFLFNVPAGGWAWIMLCLFFPKNFPRKLTSRTAQSNLHQYLTQADLLGYLLLLGFSLLLVAALEEANVRYAWSSGIIIGCLTGSGVLLAAFLAWEWILSSRKHVRIEPMLPWRLFKSRVVLGIIIGFFSTGPAITILYIELPQRFQTVNNFTPIEAGLRVLAFGVGSPAGAFCCSVLAGRLRTPFVHLTLAGSVLQIVGAFLLSSVPPTVNAWPGEYGYMVLTGLGTGISIAALYMAVPLVVRHREQAIVMGLTLQARMLGASLGIAIVNSILTNYVKGHLAPAEAAADPNHLTGLPMSVQEAIRTAYAHGYNRQMYAVGACGVVQLFGVALMWKKDQVRFDPQAKTTWVYDHETDQNSGNLNGSVN</sequence>
<dbReference type="PANTHER" id="PTHR23501">
    <property type="entry name" value="MAJOR FACILITATOR SUPERFAMILY"/>
    <property type="match status" value="1"/>
</dbReference>
<comment type="caution">
    <text evidence="7">The sequence shown here is derived from an EMBL/GenBank/DDBJ whole genome shotgun (WGS) entry which is preliminary data.</text>
</comment>
<evidence type="ECO:0000313" key="8">
    <source>
        <dbReference type="Proteomes" id="UP000068243"/>
    </source>
</evidence>
<evidence type="ECO:0000256" key="3">
    <source>
        <dbReference type="ARBA" id="ARBA00022989"/>
    </source>
</evidence>
<dbReference type="VEuPathDB" id="FungiDB:An03g05130"/>
<dbReference type="VEuPathDB" id="FungiDB:ASPNIDRAFT2_1174468"/>
<comment type="subcellular location">
    <subcellularLocation>
        <location evidence="1">Membrane</location>
        <topology evidence="1">Multi-pass membrane protein</topology>
    </subcellularLocation>
</comment>
<dbReference type="Gene3D" id="1.20.1720.10">
    <property type="entry name" value="Multidrug resistance protein D"/>
    <property type="match status" value="1"/>
</dbReference>
<dbReference type="Proteomes" id="UP000068243">
    <property type="component" value="Unassembled WGS sequence"/>
</dbReference>
<dbReference type="Gene3D" id="3.40.50.1820">
    <property type="entry name" value="alpha/beta hydrolase"/>
    <property type="match status" value="1"/>
</dbReference>
<dbReference type="VEuPathDB" id="FungiDB:ATCC64974_74840"/>
<feature type="transmembrane region" description="Helical" evidence="5">
    <location>
        <begin position="353"/>
        <end position="370"/>
    </location>
</feature>
<dbReference type="VEuPathDB" id="FungiDB:M747DRAFT_329630"/>
<protein>
    <recommendedName>
        <fullName evidence="6">Major facilitator superfamily (MFS) profile domain-containing protein</fullName>
    </recommendedName>
</protein>
<evidence type="ECO:0000256" key="1">
    <source>
        <dbReference type="ARBA" id="ARBA00004141"/>
    </source>
</evidence>
<feature type="transmembrane region" description="Helical" evidence="5">
    <location>
        <begin position="377"/>
        <end position="400"/>
    </location>
</feature>
<dbReference type="OMA" id="AWPGEYG"/>
<feature type="transmembrane region" description="Helical" evidence="5">
    <location>
        <begin position="252"/>
        <end position="278"/>
    </location>
</feature>
<evidence type="ECO:0000259" key="6">
    <source>
        <dbReference type="PROSITE" id="PS50850"/>
    </source>
</evidence>
<dbReference type="VEuPathDB" id="FungiDB:M747DRAFT_276161"/>
<dbReference type="InterPro" id="IPR020846">
    <property type="entry name" value="MFS_dom"/>
</dbReference>
<dbReference type="VEuPathDB" id="FungiDB:ASPNIDRAFT2_1125558"/>
<dbReference type="Pfam" id="PF03959">
    <property type="entry name" value="FSH1"/>
    <property type="match status" value="1"/>
</dbReference>
<dbReference type="InterPro" id="IPR029058">
    <property type="entry name" value="AB_hydrolase_fold"/>
</dbReference>
<reference evidence="8" key="1">
    <citation type="journal article" date="2016" name="Genome Announc.">
        <title>Draft genome sequence of Aspergillus niger strain An76.</title>
        <authorList>
            <person name="Gong W."/>
            <person name="Cheng Z."/>
            <person name="Zhang H."/>
            <person name="Liu L."/>
            <person name="Gao P."/>
            <person name="Wang L."/>
        </authorList>
    </citation>
    <scope>NUCLEOTIDE SEQUENCE [LARGE SCALE GENOMIC DNA]</scope>
    <source>
        <strain evidence="8">An76</strain>
    </source>
</reference>
<feature type="transmembrane region" description="Helical" evidence="5">
    <location>
        <begin position="724"/>
        <end position="742"/>
    </location>
</feature>
<dbReference type="EMBL" id="BCMY01000011">
    <property type="protein sequence ID" value="GAQ44194.1"/>
    <property type="molecule type" value="Genomic_DNA"/>
</dbReference>
<feature type="transmembrane region" description="Helical" evidence="5">
    <location>
        <begin position="625"/>
        <end position="646"/>
    </location>
</feature>
<feature type="transmembrane region" description="Helical" evidence="5">
    <location>
        <begin position="593"/>
        <end position="613"/>
    </location>
</feature>
<evidence type="ECO:0000256" key="5">
    <source>
        <dbReference type="SAM" id="Phobius"/>
    </source>
</evidence>
<feature type="transmembrane region" description="Helical" evidence="5">
    <location>
        <begin position="448"/>
        <end position="471"/>
    </location>
</feature>
<dbReference type="Pfam" id="PF07690">
    <property type="entry name" value="MFS_1"/>
    <property type="match status" value="1"/>
</dbReference>
<feature type="domain" description="Major facilitator superfamily (MFS) profile" evidence="6">
    <location>
        <begin position="255"/>
        <end position="746"/>
    </location>
</feature>
<keyword evidence="2 5" id="KW-0812">Transmembrane</keyword>
<dbReference type="Gene3D" id="1.20.1250.20">
    <property type="entry name" value="MFS general substrate transporter like domains"/>
    <property type="match status" value="1"/>
</dbReference>
<feature type="transmembrane region" description="Helical" evidence="5">
    <location>
        <begin position="483"/>
        <end position="506"/>
    </location>
</feature>
<feature type="transmembrane region" description="Helical" evidence="5">
    <location>
        <begin position="527"/>
        <end position="547"/>
    </location>
</feature>
<evidence type="ECO:0000256" key="2">
    <source>
        <dbReference type="ARBA" id="ARBA00022692"/>
    </source>
</evidence>
<evidence type="ECO:0000313" key="7">
    <source>
        <dbReference type="EMBL" id="GAQ44194.1"/>
    </source>
</evidence>
<dbReference type="InterPro" id="IPR005645">
    <property type="entry name" value="FSH-like_dom"/>
</dbReference>
<dbReference type="InterPro" id="IPR011701">
    <property type="entry name" value="MFS"/>
</dbReference>
<dbReference type="PaxDb" id="5061-CADANGAP00003438"/>
<feature type="transmembrane region" description="Helical" evidence="5">
    <location>
        <begin position="320"/>
        <end position="341"/>
    </location>
</feature>
<dbReference type="GO" id="GO:0022857">
    <property type="term" value="F:transmembrane transporter activity"/>
    <property type="evidence" value="ECO:0007669"/>
    <property type="project" value="InterPro"/>
</dbReference>
<dbReference type="OrthoDB" id="440553at2759"/>
<name>A0A100IN17_ASPNG</name>
<gene>
    <name evidence="7" type="ORF">ABL_06855</name>
</gene>
<feature type="transmembrane region" description="Helical" evidence="5">
    <location>
        <begin position="406"/>
        <end position="428"/>
    </location>
</feature>